<dbReference type="GO" id="GO:0003700">
    <property type="term" value="F:DNA-binding transcription factor activity"/>
    <property type="evidence" value="ECO:0007669"/>
    <property type="project" value="InterPro"/>
</dbReference>
<sequence length="117" mass="12849">MSQDDPRSAYEQVADDLRKKIASGVLKAGQKLDGNAKMAEHYGVAAMTIRHALDILRSERLIVSQQGRGTFVASDPVGTDSAERDGNMVDELSEIKAALELINSRLDRLEGQVRERP</sequence>
<keyword evidence="6" id="KW-1185">Reference proteome</keyword>
<dbReference type="InterPro" id="IPR000524">
    <property type="entry name" value="Tscrpt_reg_HTH_GntR"/>
</dbReference>
<dbReference type="SMART" id="SM00345">
    <property type="entry name" value="HTH_GNTR"/>
    <property type="match status" value="1"/>
</dbReference>
<dbReference type="SUPFAM" id="SSF46785">
    <property type="entry name" value="Winged helix' DNA-binding domain"/>
    <property type="match status" value="1"/>
</dbReference>
<dbReference type="Pfam" id="PF00392">
    <property type="entry name" value="GntR"/>
    <property type="match status" value="1"/>
</dbReference>
<name>A0A7H8T8S4_STRCX</name>
<organism evidence="5 6">
    <name type="scientific">Streptomyces chartreusis</name>
    <dbReference type="NCBI Taxonomy" id="1969"/>
    <lineage>
        <taxon>Bacteria</taxon>
        <taxon>Bacillati</taxon>
        <taxon>Actinomycetota</taxon>
        <taxon>Actinomycetes</taxon>
        <taxon>Kitasatosporales</taxon>
        <taxon>Streptomycetaceae</taxon>
        <taxon>Streptomyces</taxon>
    </lineage>
</organism>
<dbReference type="Proteomes" id="UP000509418">
    <property type="component" value="Chromosome"/>
</dbReference>
<dbReference type="InterPro" id="IPR036390">
    <property type="entry name" value="WH_DNA-bd_sf"/>
</dbReference>
<gene>
    <name evidence="5" type="ORF">HUT05_22600</name>
</gene>
<proteinExistence type="predicted"/>
<keyword evidence="2" id="KW-0238">DNA-binding</keyword>
<evidence type="ECO:0000313" key="5">
    <source>
        <dbReference type="EMBL" id="QKZ19906.1"/>
    </source>
</evidence>
<dbReference type="Gene3D" id="1.10.10.10">
    <property type="entry name" value="Winged helix-like DNA-binding domain superfamily/Winged helix DNA-binding domain"/>
    <property type="match status" value="1"/>
</dbReference>
<keyword evidence="1" id="KW-0805">Transcription regulation</keyword>
<keyword evidence="3" id="KW-0804">Transcription</keyword>
<accession>A0A7H8T8S4</accession>
<dbReference type="GO" id="GO:0003677">
    <property type="term" value="F:DNA binding"/>
    <property type="evidence" value="ECO:0007669"/>
    <property type="project" value="UniProtKB-KW"/>
</dbReference>
<dbReference type="GO" id="GO:0045892">
    <property type="term" value="P:negative regulation of DNA-templated transcription"/>
    <property type="evidence" value="ECO:0007669"/>
    <property type="project" value="TreeGrafter"/>
</dbReference>
<dbReference type="InterPro" id="IPR050679">
    <property type="entry name" value="Bact_HTH_transcr_reg"/>
</dbReference>
<feature type="domain" description="HTH gntR-type" evidence="4">
    <location>
        <begin position="7"/>
        <end position="75"/>
    </location>
</feature>
<dbReference type="InterPro" id="IPR036388">
    <property type="entry name" value="WH-like_DNA-bd_sf"/>
</dbReference>
<dbReference type="PANTHER" id="PTHR44846">
    <property type="entry name" value="MANNOSYL-D-GLYCERATE TRANSPORT/METABOLISM SYSTEM REPRESSOR MNGR-RELATED"/>
    <property type="match status" value="1"/>
</dbReference>
<dbReference type="PANTHER" id="PTHR44846:SF17">
    <property type="entry name" value="GNTR-FAMILY TRANSCRIPTIONAL REGULATOR"/>
    <property type="match status" value="1"/>
</dbReference>
<evidence type="ECO:0000313" key="6">
    <source>
        <dbReference type="Proteomes" id="UP000509418"/>
    </source>
</evidence>
<evidence type="ECO:0000256" key="2">
    <source>
        <dbReference type="ARBA" id="ARBA00023125"/>
    </source>
</evidence>
<dbReference type="AlphaFoldDB" id="A0A7H8T8S4"/>
<dbReference type="CDD" id="cd07377">
    <property type="entry name" value="WHTH_GntR"/>
    <property type="match status" value="1"/>
</dbReference>
<dbReference type="RefSeq" id="WP_176576124.1">
    <property type="nucleotide sequence ID" value="NZ_CP056041.1"/>
</dbReference>
<protein>
    <submittedName>
        <fullName evidence="5">Winged helix-turn-helix transcriptional regulator</fullName>
    </submittedName>
</protein>
<reference evidence="5 6" key="1">
    <citation type="submission" date="2020-06" db="EMBL/GenBank/DDBJ databases">
        <title>Genome mining for natural products.</title>
        <authorList>
            <person name="Zhang B."/>
            <person name="Shi J."/>
            <person name="Ge H."/>
        </authorList>
    </citation>
    <scope>NUCLEOTIDE SEQUENCE [LARGE SCALE GENOMIC DNA]</scope>
    <source>
        <strain evidence="5 6">NA02069</strain>
    </source>
</reference>
<evidence type="ECO:0000256" key="1">
    <source>
        <dbReference type="ARBA" id="ARBA00023015"/>
    </source>
</evidence>
<dbReference type="PROSITE" id="PS50949">
    <property type="entry name" value="HTH_GNTR"/>
    <property type="match status" value="1"/>
</dbReference>
<evidence type="ECO:0000256" key="3">
    <source>
        <dbReference type="ARBA" id="ARBA00023163"/>
    </source>
</evidence>
<dbReference type="EMBL" id="CP056041">
    <property type="protein sequence ID" value="QKZ19906.1"/>
    <property type="molecule type" value="Genomic_DNA"/>
</dbReference>
<evidence type="ECO:0000259" key="4">
    <source>
        <dbReference type="PROSITE" id="PS50949"/>
    </source>
</evidence>